<dbReference type="Pfam" id="PF03960">
    <property type="entry name" value="ArsC"/>
    <property type="match status" value="1"/>
</dbReference>
<dbReference type="PROSITE" id="PS51353">
    <property type="entry name" value="ARSC"/>
    <property type="match status" value="1"/>
</dbReference>
<dbReference type="EMBL" id="SNXR01000016">
    <property type="protein sequence ID" value="TDP57945.1"/>
    <property type="molecule type" value="Genomic_DNA"/>
</dbReference>
<dbReference type="Gene3D" id="3.40.30.10">
    <property type="entry name" value="Glutaredoxin"/>
    <property type="match status" value="1"/>
</dbReference>
<dbReference type="SUPFAM" id="SSF52833">
    <property type="entry name" value="Thioredoxin-like"/>
    <property type="match status" value="1"/>
</dbReference>
<comment type="similarity">
    <text evidence="1 2">Belongs to the ArsC family.</text>
</comment>
<organism evidence="3 4">
    <name type="scientific">Flavobacterium dankookense</name>
    <dbReference type="NCBI Taxonomy" id="706186"/>
    <lineage>
        <taxon>Bacteria</taxon>
        <taxon>Pseudomonadati</taxon>
        <taxon>Bacteroidota</taxon>
        <taxon>Flavobacteriia</taxon>
        <taxon>Flavobacteriales</taxon>
        <taxon>Flavobacteriaceae</taxon>
        <taxon>Flavobacterium</taxon>
    </lineage>
</organism>
<evidence type="ECO:0000256" key="2">
    <source>
        <dbReference type="PROSITE-ProRule" id="PRU01282"/>
    </source>
</evidence>
<dbReference type="PANTHER" id="PTHR30041">
    <property type="entry name" value="ARSENATE REDUCTASE"/>
    <property type="match status" value="1"/>
</dbReference>
<proteinExistence type="inferred from homology"/>
<sequence length="121" mass="14142">MIEVLHNPRCGKSRNCLAFLDEKNIEYTIVKYLENPLDTNEIEILLKKLNLEPIDLIRQKEPIWIENYKGKKLSRKELIKVIQKNPILIERPIVISKNYAVIARDLSKSEVLFNKVLGNQS</sequence>
<protein>
    <submittedName>
        <fullName evidence="3">Arsenate reductase</fullName>
    </submittedName>
</protein>
<reference evidence="3 4" key="1">
    <citation type="submission" date="2019-03" db="EMBL/GenBank/DDBJ databases">
        <title>Genomic Encyclopedia of Archaeal and Bacterial Type Strains, Phase II (KMG-II): from individual species to whole genera.</title>
        <authorList>
            <person name="Goeker M."/>
        </authorList>
    </citation>
    <scope>NUCLEOTIDE SEQUENCE [LARGE SCALE GENOMIC DNA]</scope>
    <source>
        <strain evidence="3 4">DSM 25687</strain>
    </source>
</reference>
<dbReference type="InterPro" id="IPR036249">
    <property type="entry name" value="Thioredoxin-like_sf"/>
</dbReference>
<dbReference type="Proteomes" id="UP000295260">
    <property type="component" value="Unassembled WGS sequence"/>
</dbReference>
<dbReference type="OrthoDB" id="9808142at2"/>
<accession>A0A4R6Q794</accession>
<comment type="caution">
    <text evidence="3">The sequence shown here is derived from an EMBL/GenBank/DDBJ whole genome shotgun (WGS) entry which is preliminary data.</text>
</comment>
<evidence type="ECO:0000313" key="4">
    <source>
        <dbReference type="Proteomes" id="UP000295260"/>
    </source>
</evidence>
<evidence type="ECO:0000313" key="3">
    <source>
        <dbReference type="EMBL" id="TDP57945.1"/>
    </source>
</evidence>
<name>A0A4R6Q794_9FLAO</name>
<gene>
    <name evidence="3" type="ORF">BC748_2456</name>
</gene>
<dbReference type="AlphaFoldDB" id="A0A4R6Q794"/>
<keyword evidence="4" id="KW-1185">Reference proteome</keyword>
<evidence type="ECO:0000256" key="1">
    <source>
        <dbReference type="ARBA" id="ARBA00007198"/>
    </source>
</evidence>
<dbReference type="RefSeq" id="WP_133533679.1">
    <property type="nucleotide sequence ID" value="NZ_SNXR01000016.1"/>
</dbReference>
<dbReference type="InterPro" id="IPR006660">
    <property type="entry name" value="Arsenate_reductase-like"/>
</dbReference>
<dbReference type="PANTHER" id="PTHR30041:SF4">
    <property type="entry name" value="ARSENATE REDUCTASE"/>
    <property type="match status" value="1"/>
</dbReference>